<evidence type="ECO:0000313" key="15">
    <source>
        <dbReference type="Proteomes" id="UP000199236"/>
    </source>
</evidence>
<accession>A0A1I5CAM3</accession>
<keyword evidence="5 11" id="KW-0812">Transmembrane</keyword>
<organism evidence="14 15">
    <name type="scientific">Cohaesibacter marisflavi</name>
    <dbReference type="NCBI Taxonomy" id="655353"/>
    <lineage>
        <taxon>Bacteria</taxon>
        <taxon>Pseudomonadati</taxon>
        <taxon>Pseudomonadota</taxon>
        <taxon>Alphaproteobacteria</taxon>
        <taxon>Hyphomicrobiales</taxon>
        <taxon>Cohaesibacteraceae</taxon>
    </lineage>
</organism>
<keyword evidence="15" id="KW-1185">Reference proteome</keyword>
<comment type="subcellular location">
    <subcellularLocation>
        <location evidence="1 9">Bacterial flagellum basal body</location>
    </subcellularLocation>
    <subcellularLocation>
        <location evidence="2">Cell membrane</location>
        <topology evidence="2">Multi-pass membrane protein</topology>
    </subcellularLocation>
</comment>
<keyword evidence="14" id="KW-0282">Flagellum</keyword>
<evidence type="ECO:0000256" key="10">
    <source>
        <dbReference type="SAM" id="MobiDB-lite"/>
    </source>
</evidence>
<keyword evidence="8 9" id="KW-0975">Bacterial flagellum</keyword>
<dbReference type="InterPro" id="IPR006182">
    <property type="entry name" value="FliF_N_dom"/>
</dbReference>
<evidence type="ECO:0000256" key="4">
    <source>
        <dbReference type="ARBA" id="ARBA00022475"/>
    </source>
</evidence>
<dbReference type="EMBL" id="FOVR01000002">
    <property type="protein sequence ID" value="SFN83832.1"/>
    <property type="molecule type" value="Genomic_DNA"/>
</dbReference>
<keyword evidence="14" id="KW-0966">Cell projection</keyword>
<dbReference type="GO" id="GO:0003774">
    <property type="term" value="F:cytoskeletal motor activity"/>
    <property type="evidence" value="ECO:0007669"/>
    <property type="project" value="InterPro"/>
</dbReference>
<dbReference type="NCBIfam" id="TIGR00206">
    <property type="entry name" value="fliF"/>
    <property type="match status" value="1"/>
</dbReference>
<evidence type="ECO:0000256" key="8">
    <source>
        <dbReference type="ARBA" id="ARBA00023143"/>
    </source>
</evidence>
<sequence>MPGSEQAEKILANLKELGPRRLMALGLIGLMTLMLVGGGAYFLSKPQMTVLYSGLDREDITRIGSALQDSGIRFDVNTESSAVLVNHSSASRARMLLAERGLPRGDSAGYELFDNLGSLGLTSFMQEITRVRALEGELGRTIQSMKDVQSARVHIVLPEKGSFRKKDQMPSASVVIRGSGTGEFQTAQAIRYLVAAAVPGMKPAEVTVLDSSGELLASGQGKDASSAGEMAGLETLVSDRIQENIRKTLTPYLGLPNFQVSVAATLNTDKERVAQTIFDPDSRIERSIQTVRSSESAQNASSQPPTTVEQNLPDEQVDNSGSEQSVEENQRREETINYEISTKKVEQTREGYDVERLSIAVLVNRAHLLETLGDGADEETINNAINKHIEEISQLASSAAGLNATRGDQIKVAVVDFQAGTGELEPLPPLTVTQVLLQQSGNVVNAVSILVVSTLLIWFGLRPAISALVPKPVANDNTPEESELEVGLDDQLGYMASDPSTHAGLIEELSKKLDASPVRKLERVVEMNEEQSAAILKQWFYESETA</sequence>
<dbReference type="InterPro" id="IPR013556">
    <property type="entry name" value="Flag_M-ring_C"/>
</dbReference>
<dbReference type="InterPro" id="IPR043427">
    <property type="entry name" value="YscJ/FliF"/>
</dbReference>
<evidence type="ECO:0000256" key="11">
    <source>
        <dbReference type="SAM" id="Phobius"/>
    </source>
</evidence>
<comment type="function">
    <text evidence="9">The M ring may be actively involved in energy transduction.</text>
</comment>
<proteinExistence type="inferred from homology"/>
<dbReference type="Pfam" id="PF08345">
    <property type="entry name" value="YscJ_FliF_C"/>
    <property type="match status" value="1"/>
</dbReference>
<evidence type="ECO:0000256" key="5">
    <source>
        <dbReference type="ARBA" id="ARBA00022692"/>
    </source>
</evidence>
<evidence type="ECO:0000313" key="14">
    <source>
        <dbReference type="EMBL" id="SFN83832.1"/>
    </source>
</evidence>
<comment type="similarity">
    <text evidence="3 9">Belongs to the FliF family.</text>
</comment>
<reference evidence="14 15" key="1">
    <citation type="submission" date="2016-10" db="EMBL/GenBank/DDBJ databases">
        <authorList>
            <person name="de Groot N.N."/>
        </authorList>
    </citation>
    <scope>NUCLEOTIDE SEQUENCE [LARGE SCALE GENOMIC DNA]</scope>
    <source>
        <strain evidence="14 15">CGMCC 1.9157</strain>
    </source>
</reference>
<dbReference type="PIRSF" id="PIRSF004862">
    <property type="entry name" value="FliF"/>
    <property type="match status" value="1"/>
</dbReference>
<evidence type="ECO:0000259" key="13">
    <source>
        <dbReference type="Pfam" id="PF08345"/>
    </source>
</evidence>
<keyword evidence="6 11" id="KW-1133">Transmembrane helix</keyword>
<dbReference type="InterPro" id="IPR045851">
    <property type="entry name" value="AMP-bd_C_sf"/>
</dbReference>
<dbReference type="GO" id="GO:0071973">
    <property type="term" value="P:bacterial-type flagellum-dependent cell motility"/>
    <property type="evidence" value="ECO:0007669"/>
    <property type="project" value="InterPro"/>
</dbReference>
<dbReference type="Gene3D" id="3.30.300.30">
    <property type="match status" value="1"/>
</dbReference>
<evidence type="ECO:0000256" key="7">
    <source>
        <dbReference type="ARBA" id="ARBA00023136"/>
    </source>
</evidence>
<feature type="compositionally biased region" description="Polar residues" evidence="10">
    <location>
        <begin position="288"/>
        <end position="310"/>
    </location>
</feature>
<feature type="domain" description="Flagellar M-ring C-terminal" evidence="13">
    <location>
        <begin position="249"/>
        <end position="417"/>
    </location>
</feature>
<evidence type="ECO:0000256" key="6">
    <source>
        <dbReference type="ARBA" id="ARBA00022989"/>
    </source>
</evidence>
<feature type="transmembrane region" description="Helical" evidence="11">
    <location>
        <begin position="21"/>
        <end position="43"/>
    </location>
</feature>
<protein>
    <recommendedName>
        <fullName evidence="9">Flagellar M-ring protein</fullName>
    </recommendedName>
</protein>
<feature type="region of interest" description="Disordered" evidence="10">
    <location>
        <begin position="288"/>
        <end position="334"/>
    </location>
</feature>
<evidence type="ECO:0000256" key="2">
    <source>
        <dbReference type="ARBA" id="ARBA00004651"/>
    </source>
</evidence>
<dbReference type="Pfam" id="PF01514">
    <property type="entry name" value="YscJ_FliF"/>
    <property type="match status" value="1"/>
</dbReference>
<evidence type="ECO:0000256" key="9">
    <source>
        <dbReference type="PIRNR" id="PIRNR004862"/>
    </source>
</evidence>
<keyword evidence="14" id="KW-0969">Cilium</keyword>
<keyword evidence="4" id="KW-1003">Cell membrane</keyword>
<dbReference type="STRING" id="655353.SAMN04488056_102167"/>
<gene>
    <name evidence="14" type="ORF">SAMN04488056_102167</name>
</gene>
<dbReference type="Proteomes" id="UP000199236">
    <property type="component" value="Unassembled WGS sequence"/>
</dbReference>
<evidence type="ECO:0000256" key="3">
    <source>
        <dbReference type="ARBA" id="ARBA00007971"/>
    </source>
</evidence>
<dbReference type="PRINTS" id="PR01009">
    <property type="entry name" value="FLGMRINGFLIF"/>
</dbReference>
<evidence type="ECO:0000259" key="12">
    <source>
        <dbReference type="Pfam" id="PF01514"/>
    </source>
</evidence>
<name>A0A1I5CAM3_9HYPH</name>
<dbReference type="AlphaFoldDB" id="A0A1I5CAM3"/>
<feature type="domain" description="Flagellar M-ring N-terminal" evidence="12">
    <location>
        <begin position="44"/>
        <end position="217"/>
    </location>
</feature>
<keyword evidence="7 11" id="KW-0472">Membrane</keyword>
<dbReference type="OrthoDB" id="9807026at2"/>
<dbReference type="PANTHER" id="PTHR30046">
    <property type="entry name" value="FLAGELLAR M-RING PROTEIN"/>
    <property type="match status" value="1"/>
</dbReference>
<dbReference type="PANTHER" id="PTHR30046:SF0">
    <property type="entry name" value="FLAGELLAR M-RING PROTEIN"/>
    <property type="match status" value="1"/>
</dbReference>
<dbReference type="GO" id="GO:0009431">
    <property type="term" value="C:bacterial-type flagellum basal body, MS ring"/>
    <property type="evidence" value="ECO:0007669"/>
    <property type="project" value="InterPro"/>
</dbReference>
<dbReference type="InterPro" id="IPR000067">
    <property type="entry name" value="FlgMring_FliF"/>
</dbReference>
<dbReference type="GO" id="GO:0005886">
    <property type="term" value="C:plasma membrane"/>
    <property type="evidence" value="ECO:0007669"/>
    <property type="project" value="UniProtKB-SubCell"/>
</dbReference>
<evidence type="ECO:0000256" key="1">
    <source>
        <dbReference type="ARBA" id="ARBA00004117"/>
    </source>
</evidence>